<reference evidence="1 2" key="1">
    <citation type="submission" date="2018-03" db="EMBL/GenBank/DDBJ databases">
        <title>Whole genome sequencing of Histamine producing bacteria.</title>
        <authorList>
            <person name="Butler K."/>
        </authorList>
    </citation>
    <scope>NUCLEOTIDE SEQUENCE [LARGE SCALE GENOMIC DNA]</scope>
    <source>
        <strain evidence="1 2">JCM 13586</strain>
    </source>
</reference>
<keyword evidence="2" id="KW-1185">Reference proteome</keyword>
<sequence length="229" mass="25956">MITVEITKSTDSDTLKVLNQLVNDHDINLDGLSRSQVHRLRKFTEQLKALNTTSINEGKVGQLERFLTKMESLPESLRPEFNTVKHTTTLVEMTNSYLSLLTDDELKAGRVKIKQATNWNELTQEIIRLTKIMKPLKINSDVKFFMTVSEEDRVWVKMPYQGKNTADILQSSDGGPNTFLLHLMKILINACAQKALSRKTTCPGLEMLDLDKPYHLDLLLSEALAGIII</sequence>
<proteinExistence type="predicted"/>
<gene>
    <name evidence="1" type="ORF">C9I99_21120</name>
</gene>
<dbReference type="RefSeq" id="WP_107350822.1">
    <property type="nucleotide sequence ID" value="NZ_PYMH01000013.1"/>
</dbReference>
<comment type="caution">
    <text evidence="1">The sequence shown here is derived from an EMBL/GenBank/DDBJ whole genome shotgun (WGS) entry which is preliminary data.</text>
</comment>
<protein>
    <submittedName>
        <fullName evidence="1">Uncharacterized protein</fullName>
    </submittedName>
</protein>
<dbReference type="Proteomes" id="UP000241222">
    <property type="component" value="Unassembled WGS sequence"/>
</dbReference>
<evidence type="ECO:0000313" key="1">
    <source>
        <dbReference type="EMBL" id="PSU31691.1"/>
    </source>
</evidence>
<dbReference type="AlphaFoldDB" id="A0A2T3ITM7"/>
<name>A0A2T3ITM7_9GAMM</name>
<organism evidence="1 2">
    <name type="scientific">Photobacterium lutimaris</name>
    <dbReference type="NCBI Taxonomy" id="388278"/>
    <lineage>
        <taxon>Bacteria</taxon>
        <taxon>Pseudomonadati</taxon>
        <taxon>Pseudomonadota</taxon>
        <taxon>Gammaproteobacteria</taxon>
        <taxon>Vibrionales</taxon>
        <taxon>Vibrionaceae</taxon>
        <taxon>Photobacterium</taxon>
    </lineage>
</organism>
<evidence type="ECO:0000313" key="2">
    <source>
        <dbReference type="Proteomes" id="UP000241222"/>
    </source>
</evidence>
<dbReference type="EMBL" id="PYMH01000013">
    <property type="protein sequence ID" value="PSU31691.1"/>
    <property type="molecule type" value="Genomic_DNA"/>
</dbReference>
<accession>A0A2T3ITM7</accession>